<feature type="signal peptide" evidence="2">
    <location>
        <begin position="1"/>
        <end position="27"/>
    </location>
</feature>
<evidence type="ECO:0000313" key="3">
    <source>
        <dbReference type="EMBL" id="QSI79339.1"/>
    </source>
</evidence>
<evidence type="ECO:0000256" key="2">
    <source>
        <dbReference type="SAM" id="SignalP"/>
    </source>
</evidence>
<dbReference type="RefSeq" id="WP_206256573.1">
    <property type="nucleotide sequence ID" value="NZ_CP071061.1"/>
</dbReference>
<dbReference type="Proteomes" id="UP000663570">
    <property type="component" value="Plasmid unnamed"/>
</dbReference>
<organism evidence="3 4">
    <name type="scientific">Niveibacterium microcysteis</name>
    <dbReference type="NCBI Taxonomy" id="2811415"/>
    <lineage>
        <taxon>Bacteria</taxon>
        <taxon>Pseudomonadati</taxon>
        <taxon>Pseudomonadota</taxon>
        <taxon>Betaproteobacteria</taxon>
        <taxon>Rhodocyclales</taxon>
        <taxon>Rhodocyclaceae</taxon>
        <taxon>Niveibacterium</taxon>
    </lineage>
</organism>
<feature type="compositionally biased region" description="Basic and acidic residues" evidence="1">
    <location>
        <begin position="231"/>
        <end position="247"/>
    </location>
</feature>
<dbReference type="SUPFAM" id="SSF48452">
    <property type="entry name" value="TPR-like"/>
    <property type="match status" value="1"/>
</dbReference>
<gene>
    <name evidence="3" type="ORF">JY500_21960</name>
</gene>
<evidence type="ECO:0000313" key="4">
    <source>
        <dbReference type="Proteomes" id="UP000663570"/>
    </source>
</evidence>
<protein>
    <submittedName>
        <fullName evidence="3">Tetratricopeptide repeat protein</fullName>
    </submittedName>
</protein>
<keyword evidence="4" id="KW-1185">Reference proteome</keyword>
<evidence type="ECO:0000256" key="1">
    <source>
        <dbReference type="SAM" id="MobiDB-lite"/>
    </source>
</evidence>
<proteinExistence type="predicted"/>
<accession>A0ABX7MEI2</accession>
<feature type="chain" id="PRO_5047506564" evidence="2">
    <location>
        <begin position="28"/>
        <end position="261"/>
    </location>
</feature>
<dbReference type="EMBL" id="CP071061">
    <property type="protein sequence ID" value="QSI79339.1"/>
    <property type="molecule type" value="Genomic_DNA"/>
</dbReference>
<geneLocation type="plasmid" evidence="3 4">
    <name>unnamed</name>
</geneLocation>
<keyword evidence="3" id="KW-0614">Plasmid</keyword>
<name>A0ABX7MEI2_9RHOO</name>
<feature type="compositionally biased region" description="Low complexity" evidence="1">
    <location>
        <begin position="248"/>
        <end position="261"/>
    </location>
</feature>
<dbReference type="Pfam" id="PF14559">
    <property type="entry name" value="TPR_19"/>
    <property type="match status" value="1"/>
</dbReference>
<reference evidence="3 4" key="1">
    <citation type="submission" date="2021-02" db="EMBL/GenBank/DDBJ databases">
        <title>Niveibacterium changnyeongensis HC41.</title>
        <authorList>
            <person name="Kang M."/>
        </authorList>
    </citation>
    <scope>NUCLEOTIDE SEQUENCE [LARGE SCALE GENOMIC DNA]</scope>
    <source>
        <strain evidence="3 4">HC41</strain>
        <plasmid evidence="3 4">unnamed</plasmid>
    </source>
</reference>
<feature type="region of interest" description="Disordered" evidence="1">
    <location>
        <begin position="174"/>
        <end position="261"/>
    </location>
</feature>
<dbReference type="InterPro" id="IPR011990">
    <property type="entry name" value="TPR-like_helical_dom_sf"/>
</dbReference>
<keyword evidence="2" id="KW-0732">Signal</keyword>
<dbReference type="Gene3D" id="1.25.40.10">
    <property type="entry name" value="Tetratricopeptide repeat domain"/>
    <property type="match status" value="1"/>
</dbReference>
<dbReference type="PROSITE" id="PS51257">
    <property type="entry name" value="PROKAR_LIPOPROTEIN"/>
    <property type="match status" value="1"/>
</dbReference>
<sequence>MKNSGRRFNTATSAASVCVALLLSACATTSQLSELDQFKDVAAVQQRVDELVASGDVQKAQAMLESTAKANPTDPAPWVRMAQLQFDRGNYSGTIAAADEAVQRDPANVQAKGWRSSPAFGSQCGIFKSCVVVSRSAAIRAAKLSDWRAPCARRSRRMYSFRSLRRTIRRRRGLRAALRSQQPPLPLLPRQPRLRRPQPSNLPPQRRLHRSPPLLQPKPLPTPSALSSNRPRYEQETNHGQEGKCSAEADPCAPAARAADL</sequence>